<keyword evidence="5" id="KW-0554">One-carbon metabolism</keyword>
<dbReference type="AlphaFoldDB" id="A0A1X2HN02"/>
<dbReference type="InterPro" id="IPR046346">
    <property type="entry name" value="Aminoacid_DH-like_N_sf"/>
</dbReference>
<dbReference type="GO" id="GO:0009396">
    <property type="term" value="P:folic acid-containing compound biosynthetic process"/>
    <property type="evidence" value="ECO:0007669"/>
    <property type="project" value="EnsemblFungi"/>
</dbReference>
<dbReference type="GO" id="GO:0004487">
    <property type="term" value="F:methylenetetrahydrofolate dehydrogenase (NAD+) activity"/>
    <property type="evidence" value="ECO:0007669"/>
    <property type="project" value="UniProtKB-EC"/>
</dbReference>
<comment type="caution">
    <text evidence="15">The sequence shown here is derived from an EMBL/GenBank/DDBJ whole genome shotgun (WGS) entry which is preliminary data.</text>
</comment>
<dbReference type="STRING" id="13706.A0A1X2HN02"/>
<feature type="domain" description="Tetrahydrofolate dehydrogenase/cyclohydrolase catalytic" evidence="13">
    <location>
        <begin position="9"/>
        <end position="113"/>
    </location>
</feature>
<organism evidence="15 16">
    <name type="scientific">Syncephalastrum racemosum</name>
    <name type="common">Filamentous fungus</name>
    <dbReference type="NCBI Taxonomy" id="13706"/>
    <lineage>
        <taxon>Eukaryota</taxon>
        <taxon>Fungi</taxon>
        <taxon>Fungi incertae sedis</taxon>
        <taxon>Mucoromycota</taxon>
        <taxon>Mucoromycotina</taxon>
        <taxon>Mucoromycetes</taxon>
        <taxon>Mucorales</taxon>
        <taxon>Syncephalastraceae</taxon>
        <taxon>Syncephalastrum</taxon>
    </lineage>
</organism>
<evidence type="ECO:0000256" key="7">
    <source>
        <dbReference type="ARBA" id="ARBA00023027"/>
    </source>
</evidence>
<feature type="domain" description="Tetrahydrofolate dehydrogenase/cyclohydrolase NAD(P)-binding" evidence="14">
    <location>
        <begin position="141"/>
        <end position="299"/>
    </location>
</feature>
<proteinExistence type="inferred from homology"/>
<evidence type="ECO:0000256" key="5">
    <source>
        <dbReference type="ARBA" id="ARBA00022563"/>
    </source>
</evidence>
<dbReference type="Proteomes" id="UP000242180">
    <property type="component" value="Unassembled WGS sequence"/>
</dbReference>
<dbReference type="GO" id="GO:0006730">
    <property type="term" value="P:one-carbon metabolic process"/>
    <property type="evidence" value="ECO:0007669"/>
    <property type="project" value="UniProtKB-KW"/>
</dbReference>
<dbReference type="FunCoup" id="A0A1X2HN02">
    <property type="interactions" value="446"/>
</dbReference>
<sequence length="306" mass="34185">MPAKTVLASTVSASFREQIKKDIKERQIQPKLVGFLANEDPAAKKYAEWTAKTCAETGVTFELRKVDKQDLEEKITEANEEKEVNGIMVYYPVFGGKQDLYLQSCVSYLKDVEGLCHKFVYNVYHNVRFLDEGETMKCIIPCTPLAIVKILEHIGVYNSVLPYGNRLYGRTITVVNRSEIVGRPLAAMLANDGARVYSVDVNGIQLFTRGTGIKLSAHKVEDVETTLEEAVGHSDTVITGVPTPNYKLPTKLLRDGVVAINFSSFANFEDDIKSRASIFVPSVGKVTVAMLERNLLRLHDHQQKQN</sequence>
<dbReference type="OMA" id="CKVITAE"/>
<evidence type="ECO:0000256" key="4">
    <source>
        <dbReference type="ARBA" id="ARBA00022490"/>
    </source>
</evidence>
<dbReference type="InterPro" id="IPR020630">
    <property type="entry name" value="THF_DH/CycHdrlase_cat_dom"/>
</dbReference>
<dbReference type="InterPro" id="IPR036291">
    <property type="entry name" value="NAD(P)-bd_dom_sf"/>
</dbReference>
<dbReference type="Pfam" id="PF00763">
    <property type="entry name" value="THF_DHG_CYH"/>
    <property type="match status" value="1"/>
</dbReference>
<dbReference type="InterPro" id="IPR000672">
    <property type="entry name" value="THF_DH/CycHdrlase"/>
</dbReference>
<evidence type="ECO:0000256" key="12">
    <source>
        <dbReference type="ARBA" id="ARBA00074830"/>
    </source>
</evidence>
<keyword evidence="7" id="KW-0520">NAD</keyword>
<evidence type="ECO:0000256" key="2">
    <source>
        <dbReference type="ARBA" id="ARBA00004496"/>
    </source>
</evidence>
<dbReference type="Gene3D" id="3.40.50.10860">
    <property type="entry name" value="Leucine Dehydrogenase, chain A, domain 1"/>
    <property type="match status" value="1"/>
</dbReference>
<keyword evidence="4" id="KW-0963">Cytoplasm</keyword>
<reference evidence="15 16" key="1">
    <citation type="submission" date="2016-07" db="EMBL/GenBank/DDBJ databases">
        <title>Pervasive Adenine N6-methylation of Active Genes in Fungi.</title>
        <authorList>
            <consortium name="DOE Joint Genome Institute"/>
            <person name="Mondo S.J."/>
            <person name="Dannebaum R.O."/>
            <person name="Kuo R.C."/>
            <person name="Labutti K."/>
            <person name="Haridas S."/>
            <person name="Kuo A."/>
            <person name="Salamov A."/>
            <person name="Ahrendt S.R."/>
            <person name="Lipzen A."/>
            <person name="Sullivan W."/>
            <person name="Andreopoulos W.B."/>
            <person name="Clum A."/>
            <person name="Lindquist E."/>
            <person name="Daum C."/>
            <person name="Ramamoorthy G.K."/>
            <person name="Gryganskyi A."/>
            <person name="Culley D."/>
            <person name="Magnuson J.K."/>
            <person name="James T.Y."/>
            <person name="O'Malley M.A."/>
            <person name="Stajich J.E."/>
            <person name="Spatafora J.W."/>
            <person name="Visel A."/>
            <person name="Grigoriev I.V."/>
        </authorList>
    </citation>
    <scope>NUCLEOTIDE SEQUENCE [LARGE SCALE GENOMIC DNA]</scope>
    <source>
        <strain evidence="15 16">NRRL 2496</strain>
    </source>
</reference>
<dbReference type="SUPFAM" id="SSF51735">
    <property type="entry name" value="NAD(P)-binding Rossmann-fold domains"/>
    <property type="match status" value="1"/>
</dbReference>
<comment type="subunit">
    <text evidence="3">Homodimer.</text>
</comment>
<keyword evidence="8" id="KW-0539">Nucleus</keyword>
<dbReference type="EMBL" id="MCGN01000002">
    <property type="protein sequence ID" value="ORZ00256.1"/>
    <property type="molecule type" value="Genomic_DNA"/>
</dbReference>
<evidence type="ECO:0000313" key="15">
    <source>
        <dbReference type="EMBL" id="ORZ00256.1"/>
    </source>
</evidence>
<dbReference type="FunFam" id="3.40.50.10860:FF:000012">
    <property type="entry name" value="Methylenetetrahydrofolate dehydrogenase [NAD(+)]"/>
    <property type="match status" value="1"/>
</dbReference>
<dbReference type="PANTHER" id="PTHR48099:SF3">
    <property type="entry name" value="METHYLENETETRAHYDROFOLATE DEHYDROGENASE [NAD(+)]"/>
    <property type="match status" value="1"/>
</dbReference>
<evidence type="ECO:0000256" key="11">
    <source>
        <dbReference type="ARBA" id="ARBA00066980"/>
    </source>
</evidence>
<keyword evidence="16" id="KW-1185">Reference proteome</keyword>
<evidence type="ECO:0000259" key="14">
    <source>
        <dbReference type="Pfam" id="PF02882"/>
    </source>
</evidence>
<evidence type="ECO:0000256" key="1">
    <source>
        <dbReference type="ARBA" id="ARBA00004123"/>
    </source>
</evidence>
<comment type="subcellular location">
    <subcellularLocation>
        <location evidence="2">Cytoplasm</location>
    </subcellularLocation>
    <subcellularLocation>
        <location evidence="1">Nucleus</location>
    </subcellularLocation>
</comment>
<dbReference type="GO" id="GO:0005634">
    <property type="term" value="C:nucleus"/>
    <property type="evidence" value="ECO:0007669"/>
    <property type="project" value="UniProtKB-SubCell"/>
</dbReference>
<dbReference type="Pfam" id="PF02882">
    <property type="entry name" value="THF_DHG_CYH_C"/>
    <property type="match status" value="1"/>
</dbReference>
<name>A0A1X2HN02_SYNRA</name>
<dbReference type="EC" id="1.5.1.15" evidence="11"/>
<dbReference type="PRINTS" id="PR00085">
    <property type="entry name" value="THFDHDRGNASE"/>
</dbReference>
<dbReference type="Gene3D" id="3.40.50.720">
    <property type="entry name" value="NAD(P)-binding Rossmann-like Domain"/>
    <property type="match status" value="1"/>
</dbReference>
<protein>
    <recommendedName>
        <fullName evidence="12">Methylenetetrahydrofolate dehydrogenase [NAD(+)]</fullName>
        <ecNumber evidence="11">1.5.1.15</ecNumber>
    </recommendedName>
</protein>
<dbReference type="GO" id="GO:0009113">
    <property type="term" value="P:purine nucleobase biosynthetic process"/>
    <property type="evidence" value="ECO:0007669"/>
    <property type="project" value="EnsemblFungi"/>
</dbReference>
<dbReference type="PANTHER" id="PTHR48099">
    <property type="entry name" value="C-1-TETRAHYDROFOLATE SYNTHASE, CYTOPLASMIC-RELATED"/>
    <property type="match status" value="1"/>
</dbReference>
<gene>
    <name evidence="15" type="ORF">BCR43DRAFT_452134</name>
</gene>
<dbReference type="CDD" id="cd01079">
    <property type="entry name" value="NAD_bind_m-THF_DH"/>
    <property type="match status" value="1"/>
</dbReference>
<evidence type="ECO:0000256" key="9">
    <source>
        <dbReference type="ARBA" id="ARBA00053076"/>
    </source>
</evidence>
<accession>A0A1X2HN02</accession>
<evidence type="ECO:0000256" key="8">
    <source>
        <dbReference type="ARBA" id="ARBA00023242"/>
    </source>
</evidence>
<dbReference type="GO" id="GO:0005829">
    <property type="term" value="C:cytosol"/>
    <property type="evidence" value="ECO:0007669"/>
    <property type="project" value="EnsemblFungi"/>
</dbReference>
<evidence type="ECO:0000256" key="6">
    <source>
        <dbReference type="ARBA" id="ARBA00023002"/>
    </source>
</evidence>
<evidence type="ECO:0000256" key="10">
    <source>
        <dbReference type="ARBA" id="ARBA00061364"/>
    </source>
</evidence>
<comment type="similarity">
    <text evidence="10">Belongs to the tetrahydrofolate dehydrogenase/cyclohydrolase family.</text>
</comment>
<evidence type="ECO:0000313" key="16">
    <source>
        <dbReference type="Proteomes" id="UP000242180"/>
    </source>
</evidence>
<keyword evidence="6" id="KW-0560">Oxidoreductase</keyword>
<dbReference type="GO" id="GO:0004488">
    <property type="term" value="F:methylenetetrahydrofolate dehydrogenase (NADP+) activity"/>
    <property type="evidence" value="ECO:0007669"/>
    <property type="project" value="InterPro"/>
</dbReference>
<dbReference type="FunFam" id="3.40.50.720:FF:000255">
    <property type="entry name" value="Methylenetetrahydrofolate dehydrogenase"/>
    <property type="match status" value="1"/>
</dbReference>
<evidence type="ECO:0000259" key="13">
    <source>
        <dbReference type="Pfam" id="PF00763"/>
    </source>
</evidence>
<comment type="function">
    <text evidence="9">Catalyzes oxidation of cytoplasmic one-carbon units for purine biosynthesis.</text>
</comment>
<dbReference type="InParanoid" id="A0A1X2HN02"/>
<dbReference type="InterPro" id="IPR020631">
    <property type="entry name" value="THF_DH/CycHdrlase_NAD-bd_dom"/>
</dbReference>
<dbReference type="SUPFAM" id="SSF53223">
    <property type="entry name" value="Aminoacid dehydrogenase-like, N-terminal domain"/>
    <property type="match status" value="1"/>
</dbReference>
<dbReference type="OrthoDB" id="41403at2759"/>
<evidence type="ECO:0000256" key="3">
    <source>
        <dbReference type="ARBA" id="ARBA00011738"/>
    </source>
</evidence>
<dbReference type="InterPro" id="IPR035812">
    <property type="entry name" value="m-THF_DH_NAD-bd"/>
</dbReference>